<evidence type="ECO:0000313" key="2">
    <source>
        <dbReference type="EMBL" id="WAQ85893.1"/>
    </source>
</evidence>
<evidence type="ECO:0000256" key="1">
    <source>
        <dbReference type="SAM" id="MobiDB-lite"/>
    </source>
</evidence>
<feature type="region of interest" description="Disordered" evidence="1">
    <location>
        <begin position="137"/>
        <end position="177"/>
    </location>
</feature>
<gene>
    <name evidence="2" type="ORF">PtA15_6A522</name>
</gene>
<protein>
    <submittedName>
        <fullName evidence="2">Uncharacterized protein</fullName>
    </submittedName>
</protein>
<dbReference type="EMBL" id="CP110426">
    <property type="protein sequence ID" value="WAQ85893.1"/>
    <property type="molecule type" value="Genomic_DNA"/>
</dbReference>
<name>A0ABY7CLT3_9BASI</name>
<evidence type="ECO:0000313" key="3">
    <source>
        <dbReference type="Proteomes" id="UP001164743"/>
    </source>
</evidence>
<reference evidence="2" key="1">
    <citation type="submission" date="2022-10" db="EMBL/GenBank/DDBJ databases">
        <title>Puccinia triticina Genome sequencing and assembly.</title>
        <authorList>
            <person name="Li C."/>
        </authorList>
    </citation>
    <scope>NUCLEOTIDE SEQUENCE</scope>
    <source>
        <strain evidence="2">Pt15</strain>
    </source>
</reference>
<accession>A0ABY7CLT3</accession>
<dbReference type="RefSeq" id="XP_053021448.1">
    <property type="nucleotide sequence ID" value="XM_053170237.1"/>
</dbReference>
<dbReference type="Proteomes" id="UP001164743">
    <property type="component" value="Chromosome 6A"/>
</dbReference>
<keyword evidence="3" id="KW-1185">Reference proteome</keyword>
<organism evidence="2 3">
    <name type="scientific">Puccinia triticina</name>
    <dbReference type="NCBI Taxonomy" id="208348"/>
    <lineage>
        <taxon>Eukaryota</taxon>
        <taxon>Fungi</taxon>
        <taxon>Dikarya</taxon>
        <taxon>Basidiomycota</taxon>
        <taxon>Pucciniomycotina</taxon>
        <taxon>Pucciniomycetes</taxon>
        <taxon>Pucciniales</taxon>
        <taxon>Pucciniaceae</taxon>
        <taxon>Puccinia</taxon>
    </lineage>
</organism>
<feature type="region of interest" description="Disordered" evidence="1">
    <location>
        <begin position="43"/>
        <end position="72"/>
    </location>
</feature>
<dbReference type="GeneID" id="77811132"/>
<feature type="compositionally biased region" description="Low complexity" evidence="1">
    <location>
        <begin position="45"/>
        <end position="66"/>
    </location>
</feature>
<sequence length="177" mass="19694">MEPSYQLLLENTALPSCENTALPSWPALTTRSTALLKSKSYPAEDNTTYYNDDTTSSDDNTTISSTARGDPIRATGSRMVNMIYNGPARRPRVRRRGDPRIRATGSRMVNMIYNGPARRPRVRTTPTQREILQQARFDQNIRDGQRLGAIPEAPTPLARPTNPTNDDITNPPDGANH</sequence>
<proteinExistence type="predicted"/>